<evidence type="ECO:0000259" key="5">
    <source>
        <dbReference type="PROSITE" id="PS51118"/>
    </source>
</evidence>
<accession>A0A0L0JKG0</accession>
<organism evidence="6 7">
    <name type="scientific">Streptomyces acidiscabies</name>
    <dbReference type="NCBI Taxonomy" id="42234"/>
    <lineage>
        <taxon>Bacteria</taxon>
        <taxon>Bacillati</taxon>
        <taxon>Actinomycetota</taxon>
        <taxon>Actinomycetes</taxon>
        <taxon>Kitasatosporales</taxon>
        <taxon>Streptomycetaceae</taxon>
        <taxon>Streptomyces</taxon>
    </lineage>
</organism>
<evidence type="ECO:0000256" key="1">
    <source>
        <dbReference type="ARBA" id="ARBA00023015"/>
    </source>
</evidence>
<evidence type="ECO:0000256" key="2">
    <source>
        <dbReference type="ARBA" id="ARBA00023125"/>
    </source>
</evidence>
<dbReference type="Gene3D" id="1.10.10.10">
    <property type="entry name" value="Winged helix-like DNA-binding domain superfamily/Winged helix DNA-binding domain"/>
    <property type="match status" value="1"/>
</dbReference>
<dbReference type="InterPro" id="IPR002577">
    <property type="entry name" value="HTH_HxlR"/>
</dbReference>
<keyword evidence="2" id="KW-0238">DNA-binding</keyword>
<dbReference type="PATRIC" id="fig|42234.21.peg.7990"/>
<dbReference type="Proteomes" id="UP000037151">
    <property type="component" value="Unassembled WGS sequence"/>
</dbReference>
<feature type="region of interest" description="Disordered" evidence="4">
    <location>
        <begin position="90"/>
        <end position="115"/>
    </location>
</feature>
<dbReference type="PANTHER" id="PTHR33204">
    <property type="entry name" value="TRANSCRIPTIONAL REGULATOR, MARR FAMILY"/>
    <property type="match status" value="1"/>
</dbReference>
<evidence type="ECO:0000313" key="7">
    <source>
        <dbReference type="Proteomes" id="UP000037151"/>
    </source>
</evidence>
<name>A0A0L0JKG0_9ACTN</name>
<feature type="domain" description="HTH hxlR-type" evidence="5">
    <location>
        <begin position="1"/>
        <end position="90"/>
    </location>
</feature>
<proteinExistence type="predicted"/>
<dbReference type="Pfam" id="PF01638">
    <property type="entry name" value="HxlR"/>
    <property type="match status" value="1"/>
</dbReference>
<reference evidence="7" key="1">
    <citation type="submission" date="2014-07" db="EMBL/GenBank/DDBJ databases">
        <title>Genome sequencing of plant-pathogenic Streptomyces species.</title>
        <authorList>
            <person name="Harrison J."/>
            <person name="Sapp M."/>
            <person name="Thwaites R."/>
            <person name="Studholme D.J."/>
        </authorList>
    </citation>
    <scope>NUCLEOTIDE SEQUENCE [LARGE SCALE GENOMIC DNA]</scope>
    <source>
        <strain evidence="7">NCPPB 4445</strain>
    </source>
</reference>
<comment type="caution">
    <text evidence="6">The sequence shown here is derived from an EMBL/GenBank/DDBJ whole genome shotgun (WGS) entry which is preliminary data.</text>
</comment>
<evidence type="ECO:0000256" key="3">
    <source>
        <dbReference type="ARBA" id="ARBA00023163"/>
    </source>
</evidence>
<dbReference type="GO" id="GO:0003677">
    <property type="term" value="F:DNA binding"/>
    <property type="evidence" value="ECO:0007669"/>
    <property type="project" value="UniProtKB-KW"/>
</dbReference>
<gene>
    <name evidence="6" type="ORF">IQ63_38815</name>
</gene>
<dbReference type="InterPro" id="IPR036388">
    <property type="entry name" value="WH-like_DNA-bd_sf"/>
</dbReference>
<dbReference type="SUPFAM" id="SSF46785">
    <property type="entry name" value="Winged helix' DNA-binding domain"/>
    <property type="match status" value="1"/>
</dbReference>
<dbReference type="PANTHER" id="PTHR33204:SF37">
    <property type="entry name" value="HTH-TYPE TRANSCRIPTIONAL REGULATOR YODB"/>
    <property type="match status" value="1"/>
</dbReference>
<evidence type="ECO:0000256" key="4">
    <source>
        <dbReference type="SAM" id="MobiDB-lite"/>
    </source>
</evidence>
<protein>
    <submittedName>
        <fullName evidence="6">HxlR family transcriptional regulator</fullName>
    </submittedName>
</protein>
<dbReference type="RefSeq" id="WP_050374805.1">
    <property type="nucleotide sequence ID" value="NZ_KQ257834.1"/>
</dbReference>
<keyword evidence="1" id="KW-0805">Transcription regulation</keyword>
<dbReference type="PROSITE" id="PS51118">
    <property type="entry name" value="HTH_HXLR"/>
    <property type="match status" value="1"/>
</dbReference>
<dbReference type="AlphaFoldDB" id="A0A0L0JKG0"/>
<dbReference type="EMBL" id="JPPY01000214">
    <property type="protein sequence ID" value="KND26177.1"/>
    <property type="molecule type" value="Genomic_DNA"/>
</dbReference>
<dbReference type="InterPro" id="IPR036390">
    <property type="entry name" value="WH_DNA-bd_sf"/>
</dbReference>
<evidence type="ECO:0000313" key="6">
    <source>
        <dbReference type="EMBL" id="KND26177.1"/>
    </source>
</evidence>
<keyword evidence="3" id="KW-0804">Transcription</keyword>
<sequence>MAALDLFGRRWSLRILWELREGPLGFRPLQAQCDDMSSSVMRQRLTELLDAHVVHQLPDSRYELTPLGRDACLALGPLVQWSKRWAATLDAQPAHRDSSDPGAVGDGTPERGSAG</sequence>